<dbReference type="PROSITE" id="PS50090">
    <property type="entry name" value="MYB_LIKE"/>
    <property type="match status" value="1"/>
</dbReference>
<dbReference type="Gene3D" id="1.10.10.60">
    <property type="entry name" value="Homeodomain-like"/>
    <property type="match status" value="1"/>
</dbReference>
<dbReference type="EMBL" id="CAXDID020000310">
    <property type="protein sequence ID" value="CAL6074826.1"/>
    <property type="molecule type" value="Genomic_DNA"/>
</dbReference>
<dbReference type="EMBL" id="CATOUU010000816">
    <property type="protein sequence ID" value="CAI9950689.1"/>
    <property type="molecule type" value="Genomic_DNA"/>
</dbReference>
<evidence type="ECO:0000313" key="3">
    <source>
        <dbReference type="EMBL" id="CAL6074826.1"/>
    </source>
</evidence>
<reference evidence="3 4" key="2">
    <citation type="submission" date="2024-07" db="EMBL/GenBank/DDBJ databases">
        <authorList>
            <person name="Akdeniz Z."/>
        </authorList>
    </citation>
    <scope>NUCLEOTIDE SEQUENCE [LARGE SCALE GENOMIC DNA]</scope>
</reference>
<reference evidence="2" key="1">
    <citation type="submission" date="2023-06" db="EMBL/GenBank/DDBJ databases">
        <authorList>
            <person name="Kurt Z."/>
        </authorList>
    </citation>
    <scope>NUCLEOTIDE SEQUENCE</scope>
</reference>
<comment type="caution">
    <text evidence="2">The sequence shown here is derived from an EMBL/GenBank/DDBJ whole genome shotgun (WGS) entry which is preliminary data.</text>
</comment>
<dbReference type="InterPro" id="IPR009057">
    <property type="entry name" value="Homeodomain-like_sf"/>
</dbReference>
<name>A0AA86QCU4_9EUKA</name>
<evidence type="ECO:0000313" key="2">
    <source>
        <dbReference type="EMBL" id="CAI9950689.1"/>
    </source>
</evidence>
<protein>
    <recommendedName>
        <fullName evidence="1">Myb-like domain-containing protein</fullName>
    </recommendedName>
</protein>
<dbReference type="SMART" id="SM00717">
    <property type="entry name" value="SANT"/>
    <property type="match status" value="2"/>
</dbReference>
<dbReference type="AlphaFoldDB" id="A0AA86QCU4"/>
<dbReference type="InterPro" id="IPR001005">
    <property type="entry name" value="SANT/Myb"/>
</dbReference>
<proteinExistence type="predicted"/>
<dbReference type="Proteomes" id="UP001642409">
    <property type="component" value="Unassembled WGS sequence"/>
</dbReference>
<organism evidence="2">
    <name type="scientific">Hexamita inflata</name>
    <dbReference type="NCBI Taxonomy" id="28002"/>
    <lineage>
        <taxon>Eukaryota</taxon>
        <taxon>Metamonada</taxon>
        <taxon>Diplomonadida</taxon>
        <taxon>Hexamitidae</taxon>
        <taxon>Hexamitinae</taxon>
        <taxon>Hexamita</taxon>
    </lineage>
</organism>
<keyword evidence="4" id="KW-1185">Reference proteome</keyword>
<evidence type="ECO:0000313" key="4">
    <source>
        <dbReference type="Proteomes" id="UP001642409"/>
    </source>
</evidence>
<gene>
    <name evidence="2" type="ORF">HINF_LOCUS38334</name>
    <name evidence="3" type="ORF">HINF_LOCUS56911</name>
</gene>
<sequence length="249" mass="29604">MNKREYKKWTDYDRDQLIALTKTNISSTGKIYWDVVSTHFEGRTMLQCKNYYQNIIRPTLQDNPVLNKIQSQKQQVIDSNQSLEWSKSEGIRLSFLIILYGPDIEKLQVFFQNRSKQELSKFVEQSQFYLSYYKEQFAQLIDGSYYFKNVPQVEMRVLIGVMRVLEYRYLFLSLGPEEEIPQLPANLSFQVKQFLGTQISGLLSSRMDFVEESLYLKIEKEFGVQKVIDQLKVLEEHYRKRFGNNIFCQ</sequence>
<accession>A0AA86QCU4</accession>
<evidence type="ECO:0000259" key="1">
    <source>
        <dbReference type="PROSITE" id="PS50090"/>
    </source>
</evidence>
<feature type="domain" description="Myb-like" evidence="1">
    <location>
        <begin position="1"/>
        <end position="56"/>
    </location>
</feature>
<dbReference type="Pfam" id="PF13921">
    <property type="entry name" value="Myb_DNA-bind_6"/>
    <property type="match status" value="1"/>
</dbReference>
<dbReference type="CDD" id="cd00167">
    <property type="entry name" value="SANT"/>
    <property type="match status" value="1"/>
</dbReference>
<dbReference type="SUPFAM" id="SSF46689">
    <property type="entry name" value="Homeodomain-like"/>
    <property type="match status" value="1"/>
</dbReference>